<organism evidence="1 2">
    <name type="scientific">Phocaeicola coprophilus</name>
    <dbReference type="NCBI Taxonomy" id="387090"/>
    <lineage>
        <taxon>Bacteria</taxon>
        <taxon>Pseudomonadati</taxon>
        <taxon>Bacteroidota</taxon>
        <taxon>Bacteroidia</taxon>
        <taxon>Bacteroidales</taxon>
        <taxon>Bacteroidaceae</taxon>
        <taxon>Phocaeicola</taxon>
    </lineage>
</organism>
<protein>
    <recommendedName>
        <fullName evidence="3">IS66 family insertion sequence element accessory protein TnpB</fullName>
    </recommendedName>
</protein>
<sequence length="107" mass="12365">MNRQEFEELELQVQQSELPLKSYLQQIGVSYSTYHYWRRKCSVDRSSIKHELTPISFKQAFTESSQEEQLPHGVALLFPNGLRAHFGNGSEEILMELLTQSLRGGHV</sequence>
<dbReference type="Proteomes" id="UP000283855">
    <property type="component" value="Unassembled WGS sequence"/>
</dbReference>
<evidence type="ECO:0000313" key="2">
    <source>
        <dbReference type="Proteomes" id="UP000283855"/>
    </source>
</evidence>
<evidence type="ECO:0000313" key="1">
    <source>
        <dbReference type="EMBL" id="RHA73514.1"/>
    </source>
</evidence>
<evidence type="ECO:0008006" key="3">
    <source>
        <dbReference type="Google" id="ProtNLM"/>
    </source>
</evidence>
<comment type="caution">
    <text evidence="1">The sequence shown here is derived from an EMBL/GenBank/DDBJ whole genome shotgun (WGS) entry which is preliminary data.</text>
</comment>
<proteinExistence type="predicted"/>
<dbReference type="GeneID" id="26161250"/>
<dbReference type="NCBIfam" id="NF047593">
    <property type="entry name" value="IS66_ISAeme5_TnpA"/>
    <property type="match status" value="1"/>
</dbReference>
<dbReference type="EMBL" id="QSFT01000035">
    <property type="protein sequence ID" value="RHA73514.1"/>
    <property type="molecule type" value="Genomic_DNA"/>
</dbReference>
<reference evidence="1 2" key="1">
    <citation type="submission" date="2018-08" db="EMBL/GenBank/DDBJ databases">
        <title>A genome reference for cultivated species of the human gut microbiota.</title>
        <authorList>
            <person name="Zou Y."/>
            <person name="Xue W."/>
            <person name="Luo G."/>
        </authorList>
    </citation>
    <scope>NUCLEOTIDE SEQUENCE [LARGE SCALE GENOMIC DNA]</scope>
    <source>
        <strain evidence="1 2">AM42-38</strain>
    </source>
</reference>
<gene>
    <name evidence="1" type="ORF">DW921_12920</name>
</gene>
<accession>A0A413SWG7</accession>
<name>A0A413SWG7_9BACT</name>
<dbReference type="RefSeq" id="WP_007660155.1">
    <property type="nucleotide sequence ID" value="NZ_CABJGD010000035.1"/>
</dbReference>
<dbReference type="AlphaFoldDB" id="A0A413SWG7"/>